<keyword evidence="2" id="KW-0689">Ribosomal protein</keyword>
<feature type="region of interest" description="Disordered" evidence="4">
    <location>
        <begin position="120"/>
        <end position="191"/>
    </location>
</feature>
<proteinExistence type="inferred from homology"/>
<evidence type="ECO:0000256" key="1">
    <source>
        <dbReference type="ARBA" id="ARBA00007594"/>
    </source>
</evidence>
<feature type="compositionally biased region" description="Low complexity" evidence="4">
    <location>
        <begin position="121"/>
        <end position="143"/>
    </location>
</feature>
<evidence type="ECO:0000259" key="7">
    <source>
        <dbReference type="Pfam" id="PF26130"/>
    </source>
</evidence>
<keyword evidence="3" id="KW-0687">Ribonucleoprotein</keyword>
<keyword evidence="9" id="KW-1185">Reference proteome</keyword>
<dbReference type="Pfam" id="PF26130">
    <property type="entry name" value="PB1-like"/>
    <property type="match status" value="1"/>
</dbReference>
<dbReference type="InterPro" id="IPR012988">
    <property type="entry name" value="Ribosomal_uL30_N_euk"/>
</dbReference>
<dbReference type="NCBIfam" id="TIGR01310">
    <property type="entry name" value="uL30_euk"/>
    <property type="match status" value="1"/>
</dbReference>
<sequence length="468" mass="52833">MGGRVIEFGPPPKYIGGHVTEFLDVDVDKMSYFELRDYINELGYTVDCNFFIKWDGLLVLVDNDKAPLELEFVPNVSDSGVGEGSFNEASNLNNQPHTSTFPSIPTTVPSETFSTLFENQSTTVPLPSPSIVPSSSTVPHSSTVPPPSPSTVPPPSSIPSSDPIIDNDPTDDEVEDESTSEGDTNEDIEVDSDVHQEYIDIRASKRHFKRSQRRSREIVLLIMADEVPQPLNYIPEVILKKRKNNEEWAIRRKLQLEQKVRKLKSDSFVIKKPEQFIREYRDKEMDLVQMKQRGKRRAKGALTTSDSKLLFVIRIGGKSDMHPRTRKALYSLRLQKIFSGVFVKANERTVEILQKVEPFVTYGYPNLKSVKDLIYKKGSGKTDNQRVPLTSNDIVEQTLGQYGIICLEDVVREIASVGPHFKEVTSFLCPFALIKPEKALQGKKKRYNDGGDSGNREDHINELISKMN</sequence>
<feature type="domain" description="PB1-like" evidence="7">
    <location>
        <begin position="13"/>
        <end position="45"/>
    </location>
</feature>
<dbReference type="Gene3D" id="3.30.1390.20">
    <property type="entry name" value="Ribosomal protein L30, ferredoxin-like fold domain"/>
    <property type="match status" value="1"/>
</dbReference>
<feature type="region of interest" description="Disordered" evidence="4">
    <location>
        <begin position="444"/>
        <end position="468"/>
    </location>
</feature>
<dbReference type="EMBL" id="JAIVGD010000019">
    <property type="protein sequence ID" value="KAH0750974.1"/>
    <property type="molecule type" value="Genomic_DNA"/>
</dbReference>
<evidence type="ECO:0000256" key="3">
    <source>
        <dbReference type="ARBA" id="ARBA00023274"/>
    </source>
</evidence>
<dbReference type="Pfam" id="PF00327">
    <property type="entry name" value="Ribosomal_L30"/>
    <property type="match status" value="1"/>
</dbReference>
<feature type="domain" description="Large ribosomal subunit protein uL30-like ferredoxin-like fold" evidence="5">
    <location>
        <begin position="310"/>
        <end position="360"/>
    </location>
</feature>
<dbReference type="CDD" id="cd01657">
    <property type="entry name" value="Ribosomal_L7_archeal_euk"/>
    <property type="match status" value="1"/>
</dbReference>
<feature type="domain" description="Large ribosomal subunit protein uL30 N-terminal eukaryotes" evidence="6">
    <location>
        <begin position="234"/>
        <end position="296"/>
    </location>
</feature>
<reference evidence="8 9" key="1">
    <citation type="journal article" date="2021" name="bioRxiv">
        <title>Chromosome-scale and haplotype-resolved genome assembly of a tetraploid potato cultivar.</title>
        <authorList>
            <person name="Sun H."/>
            <person name="Jiao W.-B."/>
            <person name="Krause K."/>
            <person name="Campoy J.A."/>
            <person name="Goel M."/>
            <person name="Folz-Donahue K."/>
            <person name="Kukat C."/>
            <person name="Huettel B."/>
            <person name="Schneeberger K."/>
        </authorList>
    </citation>
    <scope>NUCLEOTIDE SEQUENCE [LARGE SCALE GENOMIC DNA]</scope>
    <source>
        <strain evidence="8">SolTubOtavaFocal</strain>
        <tissue evidence="8">Leaves</tissue>
    </source>
</reference>
<dbReference type="InterPro" id="IPR058594">
    <property type="entry name" value="PB1-like_dom_pln"/>
</dbReference>
<feature type="compositionally biased region" description="Polar residues" evidence="4">
    <location>
        <begin position="87"/>
        <end position="105"/>
    </location>
</feature>
<dbReference type="InterPro" id="IPR039699">
    <property type="entry name" value="Ribosomal_uL30"/>
</dbReference>
<evidence type="ECO:0000256" key="2">
    <source>
        <dbReference type="ARBA" id="ARBA00022980"/>
    </source>
</evidence>
<dbReference type="PANTHER" id="PTHR11524">
    <property type="entry name" value="60S RIBOSOMAL PROTEIN L7"/>
    <property type="match status" value="1"/>
</dbReference>
<evidence type="ECO:0008006" key="10">
    <source>
        <dbReference type="Google" id="ProtNLM"/>
    </source>
</evidence>
<feature type="compositionally biased region" description="Pro residues" evidence="4">
    <location>
        <begin position="144"/>
        <end position="157"/>
    </location>
</feature>
<dbReference type="InterPro" id="IPR005998">
    <property type="entry name" value="Ribosomal_uL30_euk"/>
</dbReference>
<dbReference type="SUPFAM" id="SSF55129">
    <property type="entry name" value="Ribosomal protein L30p/L7e"/>
    <property type="match status" value="1"/>
</dbReference>
<comment type="similarity">
    <text evidence="1">Belongs to the universal ribosomal protein uL30 family.</text>
</comment>
<organism evidence="8 9">
    <name type="scientific">Solanum tuberosum</name>
    <name type="common">Potato</name>
    <dbReference type="NCBI Taxonomy" id="4113"/>
    <lineage>
        <taxon>Eukaryota</taxon>
        <taxon>Viridiplantae</taxon>
        <taxon>Streptophyta</taxon>
        <taxon>Embryophyta</taxon>
        <taxon>Tracheophyta</taxon>
        <taxon>Spermatophyta</taxon>
        <taxon>Magnoliopsida</taxon>
        <taxon>eudicotyledons</taxon>
        <taxon>Gunneridae</taxon>
        <taxon>Pentapetalae</taxon>
        <taxon>asterids</taxon>
        <taxon>lamiids</taxon>
        <taxon>Solanales</taxon>
        <taxon>Solanaceae</taxon>
        <taxon>Solanoideae</taxon>
        <taxon>Solaneae</taxon>
        <taxon>Solanum</taxon>
    </lineage>
</organism>
<evidence type="ECO:0000259" key="6">
    <source>
        <dbReference type="Pfam" id="PF08079"/>
    </source>
</evidence>
<accession>A0ABQ7UMY7</accession>
<feature type="compositionally biased region" description="Acidic residues" evidence="4">
    <location>
        <begin position="168"/>
        <end position="191"/>
    </location>
</feature>
<dbReference type="InterPro" id="IPR016082">
    <property type="entry name" value="Ribosomal_uL30_ferredoxin-like"/>
</dbReference>
<comment type="caution">
    <text evidence="8">The sequence shown here is derived from an EMBL/GenBank/DDBJ whole genome shotgun (WGS) entry which is preliminary data.</text>
</comment>
<name>A0ABQ7UMY7_SOLTU</name>
<dbReference type="InterPro" id="IPR036919">
    <property type="entry name" value="Ribo_uL30_ferredoxin-like_sf"/>
</dbReference>
<evidence type="ECO:0000256" key="4">
    <source>
        <dbReference type="SAM" id="MobiDB-lite"/>
    </source>
</evidence>
<protein>
    <recommendedName>
        <fullName evidence="10">60S ribosomal protein L7</fullName>
    </recommendedName>
</protein>
<evidence type="ECO:0000259" key="5">
    <source>
        <dbReference type="Pfam" id="PF00327"/>
    </source>
</evidence>
<dbReference type="PANTHER" id="PTHR11524:SF56">
    <property type="entry name" value="60S RIBOSOMAL PROTEIN L7-2-LIKE"/>
    <property type="match status" value="1"/>
</dbReference>
<evidence type="ECO:0000313" key="9">
    <source>
        <dbReference type="Proteomes" id="UP000826656"/>
    </source>
</evidence>
<feature type="region of interest" description="Disordered" evidence="4">
    <location>
        <begin position="84"/>
        <end position="105"/>
    </location>
</feature>
<evidence type="ECO:0000313" key="8">
    <source>
        <dbReference type="EMBL" id="KAH0750974.1"/>
    </source>
</evidence>
<dbReference type="Proteomes" id="UP000826656">
    <property type="component" value="Unassembled WGS sequence"/>
</dbReference>
<dbReference type="Pfam" id="PF08079">
    <property type="entry name" value="Ribosomal_L30_N"/>
    <property type="match status" value="1"/>
</dbReference>
<dbReference type="InterPro" id="IPR035808">
    <property type="entry name" value="Ribosomal_uL30_euk_arc"/>
</dbReference>
<gene>
    <name evidence="8" type="ORF">KY290_030206</name>
</gene>